<comment type="caution">
    <text evidence="1">The sequence shown here is derived from an EMBL/GenBank/DDBJ whole genome shotgun (WGS) entry which is preliminary data.</text>
</comment>
<sequence>MMTLRAEFALNHAIKGFGMDFEKALELLRNHNDGLTKLEKEQRNILVAALDNLVDFAVAEEFQMSENLPDNFNITNEVDLAEAENIFHRYNSIYANIENEDIEYAMGIA</sequence>
<accession>A0A642C5X2</accession>
<dbReference type="EMBL" id="VWFO01000672">
    <property type="protein sequence ID" value="KAA4646137.1"/>
    <property type="molecule type" value="Genomic_DNA"/>
</dbReference>
<dbReference type="AlphaFoldDB" id="A0A642C5X2"/>
<dbReference type="Proteomes" id="UP000435985">
    <property type="component" value="Unassembled WGS sequence"/>
</dbReference>
<name>A0A642C5X2_BACOV</name>
<feature type="non-terminal residue" evidence="1">
    <location>
        <position position="109"/>
    </location>
</feature>
<evidence type="ECO:0000313" key="2">
    <source>
        <dbReference type="Proteomes" id="UP000435985"/>
    </source>
</evidence>
<protein>
    <submittedName>
        <fullName evidence="1">Uncharacterized protein</fullName>
    </submittedName>
</protein>
<reference evidence="1 2" key="1">
    <citation type="journal article" date="2019" name="Nat. Med.">
        <title>A library of human gut bacterial isolates paired with longitudinal multiomics data enables mechanistic microbiome research.</title>
        <authorList>
            <person name="Poyet M."/>
            <person name="Groussin M."/>
            <person name="Gibbons S.M."/>
            <person name="Avila-Pacheco J."/>
            <person name="Jiang X."/>
            <person name="Kearney S.M."/>
            <person name="Perrotta A.R."/>
            <person name="Berdy B."/>
            <person name="Zhao S."/>
            <person name="Lieberman T.D."/>
            <person name="Swanson P.K."/>
            <person name="Smith M."/>
            <person name="Roesemann S."/>
            <person name="Alexander J.E."/>
            <person name="Rich S.A."/>
            <person name="Livny J."/>
            <person name="Vlamakis H."/>
            <person name="Clish C."/>
            <person name="Bullock K."/>
            <person name="Deik A."/>
            <person name="Scott J."/>
            <person name="Pierce K.A."/>
            <person name="Xavier R.J."/>
            <person name="Alm E.J."/>
        </authorList>
    </citation>
    <scope>NUCLEOTIDE SEQUENCE [LARGE SCALE GENOMIC DNA]</scope>
    <source>
        <strain evidence="1 2">BIOML-A14</strain>
    </source>
</reference>
<organism evidence="1 2">
    <name type="scientific">Bacteroides ovatus</name>
    <dbReference type="NCBI Taxonomy" id="28116"/>
    <lineage>
        <taxon>Bacteria</taxon>
        <taxon>Pseudomonadati</taxon>
        <taxon>Bacteroidota</taxon>
        <taxon>Bacteroidia</taxon>
        <taxon>Bacteroidales</taxon>
        <taxon>Bacteroidaceae</taxon>
        <taxon>Bacteroides</taxon>
    </lineage>
</organism>
<evidence type="ECO:0000313" key="1">
    <source>
        <dbReference type="EMBL" id="KAA4646137.1"/>
    </source>
</evidence>
<gene>
    <name evidence="1" type="ORF">F3B98_32625</name>
</gene>
<proteinExistence type="predicted"/>